<evidence type="ECO:0000313" key="6">
    <source>
        <dbReference type="Proteomes" id="UP000018895"/>
    </source>
</evidence>
<keyword evidence="6" id="KW-1185">Reference proteome</keyword>
<organism evidence="5 6">
    <name type="scientific">Halalkalibacter hemicellulosilyticusJCM 9152</name>
    <dbReference type="NCBI Taxonomy" id="1236971"/>
    <lineage>
        <taxon>Bacteria</taxon>
        <taxon>Bacillati</taxon>
        <taxon>Bacillota</taxon>
        <taxon>Bacilli</taxon>
        <taxon>Bacillales</taxon>
        <taxon>Bacillaceae</taxon>
        <taxon>Halalkalibacter</taxon>
    </lineage>
</organism>
<dbReference type="STRING" id="1236971.JCM9152_176"/>
<dbReference type="InterPro" id="IPR006059">
    <property type="entry name" value="SBP"/>
</dbReference>
<name>W4QBR3_9BACI</name>
<gene>
    <name evidence="5" type="ORF">JCM9152_176</name>
</gene>
<evidence type="ECO:0000256" key="1">
    <source>
        <dbReference type="ARBA" id="ARBA00008520"/>
    </source>
</evidence>
<comment type="caution">
    <text evidence="5">The sequence shown here is derived from an EMBL/GenBank/DDBJ whole genome shotgun (WGS) entry which is preliminary data.</text>
</comment>
<dbReference type="EMBL" id="BAUU01000001">
    <property type="protein sequence ID" value="GAE28839.1"/>
    <property type="molecule type" value="Genomic_DNA"/>
</dbReference>
<dbReference type="SUPFAM" id="SSF53850">
    <property type="entry name" value="Periplasmic binding protein-like II"/>
    <property type="match status" value="1"/>
</dbReference>
<keyword evidence="3 4" id="KW-0732">Signal</keyword>
<proteinExistence type="inferred from homology"/>
<dbReference type="PANTHER" id="PTHR30061:SF50">
    <property type="entry name" value="MALTOSE_MALTODEXTRIN-BINDING PERIPLASMIC PROTEIN"/>
    <property type="match status" value="1"/>
</dbReference>
<dbReference type="Pfam" id="PF01547">
    <property type="entry name" value="SBP_bac_1"/>
    <property type="match status" value="1"/>
</dbReference>
<dbReference type="GO" id="GO:1901982">
    <property type="term" value="F:maltose binding"/>
    <property type="evidence" value="ECO:0007669"/>
    <property type="project" value="TreeGrafter"/>
</dbReference>
<comment type="similarity">
    <text evidence="1">Belongs to the bacterial solute-binding protein 1 family.</text>
</comment>
<dbReference type="GO" id="GO:0042956">
    <property type="term" value="P:maltodextrin transmembrane transport"/>
    <property type="evidence" value="ECO:0007669"/>
    <property type="project" value="TreeGrafter"/>
</dbReference>
<feature type="chain" id="PRO_5039447336" evidence="4">
    <location>
        <begin position="19"/>
        <end position="432"/>
    </location>
</feature>
<dbReference type="GO" id="GO:0015768">
    <property type="term" value="P:maltose transport"/>
    <property type="evidence" value="ECO:0007669"/>
    <property type="project" value="TreeGrafter"/>
</dbReference>
<dbReference type="OrthoDB" id="9798191at2"/>
<evidence type="ECO:0000256" key="4">
    <source>
        <dbReference type="SAM" id="SignalP"/>
    </source>
</evidence>
<dbReference type="AlphaFoldDB" id="W4QBR3"/>
<dbReference type="GO" id="GO:0055052">
    <property type="term" value="C:ATP-binding cassette (ABC) transporter complex, substrate-binding subunit-containing"/>
    <property type="evidence" value="ECO:0007669"/>
    <property type="project" value="TreeGrafter"/>
</dbReference>
<evidence type="ECO:0000256" key="2">
    <source>
        <dbReference type="ARBA" id="ARBA00022448"/>
    </source>
</evidence>
<sequence>MKKLLLMVSILMMFVLVACGGNDTDSAGETTEPNENELQEGDSVELRVFIPQPRFREQYENYFNQFSEKYLEETGVEVTYQLEFPAADQATQILQTRLATSDSPDIFVVHAVNDIPVYNRAGYLEDLSDEPFVENLLDATREAVTHNGEVVALPLETLSWGYLYNIDMFEELGLELPETLSEMEEVIQVLEENDITPFIASYNEGWIPQLFLPLITGALMETENEDFMERMNNDEGSFAELDGFFEVIDLVAAHTTSRGFEIDGDQGSAMFANGEAAMWVQGPWFAESILSANESVNFGVAPLPINENPEATMINSSTTTSLAVSSLSENKRVAKDLLNYILDEDDSSQLFQDLMFNQVAHSHDFDPFPWLIEANEYIVDGRAYQDPAIPQAVKTESESALQSYLAGSLDQDGVIQALDRAWQQANQVNSDD</sequence>
<keyword evidence="2" id="KW-0813">Transport</keyword>
<feature type="signal peptide" evidence="4">
    <location>
        <begin position="1"/>
        <end position="18"/>
    </location>
</feature>
<dbReference type="PANTHER" id="PTHR30061">
    <property type="entry name" value="MALTOSE-BINDING PERIPLASMIC PROTEIN"/>
    <property type="match status" value="1"/>
</dbReference>
<dbReference type="PROSITE" id="PS51257">
    <property type="entry name" value="PROKAR_LIPOPROTEIN"/>
    <property type="match status" value="1"/>
</dbReference>
<protein>
    <submittedName>
        <fullName evidence="5">Rhamnose oligosaccharide ABC transport system</fullName>
    </submittedName>
</protein>
<accession>W4QBR3</accession>
<dbReference type="Gene3D" id="3.40.190.10">
    <property type="entry name" value="Periplasmic binding protein-like II"/>
    <property type="match status" value="2"/>
</dbReference>
<evidence type="ECO:0000313" key="5">
    <source>
        <dbReference type="EMBL" id="GAE28839.1"/>
    </source>
</evidence>
<dbReference type="RefSeq" id="WP_035339815.1">
    <property type="nucleotide sequence ID" value="NZ_BAUU01000001.1"/>
</dbReference>
<dbReference type="Proteomes" id="UP000018895">
    <property type="component" value="Unassembled WGS sequence"/>
</dbReference>
<reference evidence="5" key="1">
    <citation type="journal article" date="2014" name="Genome Announc.">
        <title>Draft Genome Sequences of Three Alkaliphilic Bacillus Strains, Bacillus wakoensis JCM 9140T, Bacillus akibai JCM 9157T, and Bacillus hemicellulosilyticus JCM 9152T.</title>
        <authorList>
            <person name="Yuki M."/>
            <person name="Oshima K."/>
            <person name="Suda W."/>
            <person name="Oshida Y."/>
            <person name="Kitamura K."/>
            <person name="Iida T."/>
            <person name="Hattori M."/>
            <person name="Ohkuma M."/>
        </authorList>
    </citation>
    <scope>NUCLEOTIDE SEQUENCE [LARGE SCALE GENOMIC DNA]</scope>
    <source>
        <strain evidence="5">JCM 9152</strain>
    </source>
</reference>
<evidence type="ECO:0000256" key="3">
    <source>
        <dbReference type="ARBA" id="ARBA00022729"/>
    </source>
</evidence>